<dbReference type="SUPFAM" id="SSF49265">
    <property type="entry name" value="Fibronectin type III"/>
    <property type="match status" value="1"/>
</dbReference>
<protein>
    <recommendedName>
        <fullName evidence="3">BIG2 domain-containing protein</fullName>
    </recommendedName>
</protein>
<dbReference type="InterPro" id="IPR013783">
    <property type="entry name" value="Ig-like_fold"/>
</dbReference>
<dbReference type="RefSeq" id="WP_118589758.1">
    <property type="nucleotide sequence ID" value="NZ_JACOOZ010000008.1"/>
</dbReference>
<name>A0ABR7F6J9_9FIRM</name>
<gene>
    <name evidence="1" type="ORF">H8S00_10855</name>
</gene>
<dbReference type="InterPro" id="IPR008964">
    <property type="entry name" value="Invasin/intimin_cell_adhesion"/>
</dbReference>
<dbReference type="EMBL" id="JACOOZ010000008">
    <property type="protein sequence ID" value="MBC5668470.1"/>
    <property type="molecule type" value="Genomic_DNA"/>
</dbReference>
<evidence type="ECO:0008006" key="3">
    <source>
        <dbReference type="Google" id="ProtNLM"/>
    </source>
</evidence>
<sequence>MYYKKIISYCTVLLFTVIISANVNTLTYAKSIKAETPKNVVVKRYITTALKIKWSKVKKADGYRIYRYSSKKKKYVSIKTVFNNEKTCWIDKKLKVHKVYKYKVSSFKVHKGKKKFSKKSYRVSGRTYRINDRLVNAGEVFILGNSPISIGLCSENEYQVFINPDRKVKNKKAKPFSKEVIWSSSDISLVKVNKMGKITSFDKEGTCYVYLRAHNGVQKRIKVKVVNFANPKSFSGYEGNDSYVNELLLNYKKEVCNIATYFTVHTKQGVNGCIKSDDDGNIVGIPDMENISAIQNDINKLLTQFPLVIKIYYNGEGAVKFKLCFNAAGTSYRDIIYDKNNEYEESPQQIAPHWVLRRSPGR</sequence>
<accession>A0ABR7F6J9</accession>
<evidence type="ECO:0000313" key="1">
    <source>
        <dbReference type="EMBL" id="MBC5668470.1"/>
    </source>
</evidence>
<proteinExistence type="predicted"/>
<comment type="caution">
    <text evidence="1">The sequence shown here is derived from an EMBL/GenBank/DDBJ whole genome shotgun (WGS) entry which is preliminary data.</text>
</comment>
<organism evidence="1 2">
    <name type="scientific">Eubacterium segne</name>
    <dbReference type="NCBI Taxonomy" id="2763045"/>
    <lineage>
        <taxon>Bacteria</taxon>
        <taxon>Bacillati</taxon>
        <taxon>Bacillota</taxon>
        <taxon>Clostridia</taxon>
        <taxon>Eubacteriales</taxon>
        <taxon>Eubacteriaceae</taxon>
        <taxon>Eubacterium</taxon>
    </lineage>
</organism>
<dbReference type="Proteomes" id="UP000597877">
    <property type="component" value="Unassembled WGS sequence"/>
</dbReference>
<evidence type="ECO:0000313" key="2">
    <source>
        <dbReference type="Proteomes" id="UP000597877"/>
    </source>
</evidence>
<reference evidence="1 2" key="1">
    <citation type="submission" date="2020-08" db="EMBL/GenBank/DDBJ databases">
        <title>Genome public.</title>
        <authorList>
            <person name="Liu C."/>
            <person name="Sun Q."/>
        </authorList>
    </citation>
    <scope>NUCLEOTIDE SEQUENCE [LARGE SCALE GENOMIC DNA]</scope>
    <source>
        <strain evidence="1 2">BX4</strain>
    </source>
</reference>
<keyword evidence="2" id="KW-1185">Reference proteome</keyword>
<dbReference type="Gene3D" id="2.60.40.10">
    <property type="entry name" value="Immunoglobulins"/>
    <property type="match status" value="1"/>
</dbReference>
<dbReference type="Gene3D" id="2.60.40.1080">
    <property type="match status" value="1"/>
</dbReference>
<dbReference type="SUPFAM" id="SSF49373">
    <property type="entry name" value="Invasin/intimin cell-adhesion fragments"/>
    <property type="match status" value="1"/>
</dbReference>
<dbReference type="InterPro" id="IPR036116">
    <property type="entry name" value="FN3_sf"/>
</dbReference>